<dbReference type="AlphaFoldDB" id="A0A9P7JL01"/>
<name>A0A9P7JL01_9AGAM</name>
<dbReference type="Proteomes" id="UP000823399">
    <property type="component" value="Unassembled WGS sequence"/>
</dbReference>
<sequence length="284" mass="31346">MAPHNFEDLLQCAIPVFDGLLPNNNHNKIIQDLLFTLAHWHGLAKLRMHSDLTLDILDTATTEVTCSDDSRSLRHAKEATRRSQVDKGKKTAGQAEKLTADKPLHRTVSFNLQTYKFHALGDYVSCIRRFGTTDSYSMEPSIALEREDTSGQTENLLSGSSHKSNVAKLESGASSVVFNRQNQCEKNHDDIGSYLHAREGDPAMKIIFFVVFKCLNLVKKPKEISVTFSSNEIEFTTTTLLESTTQPTTLDGTKMSSTPKPGTAISWSSATTANLEHTIATPGC</sequence>
<proteinExistence type="predicted"/>
<protein>
    <submittedName>
        <fullName evidence="2">Uncharacterized protein</fullName>
    </submittedName>
</protein>
<dbReference type="RefSeq" id="XP_041284186.1">
    <property type="nucleotide sequence ID" value="XM_041442841.1"/>
</dbReference>
<evidence type="ECO:0000313" key="3">
    <source>
        <dbReference type="Proteomes" id="UP000823399"/>
    </source>
</evidence>
<feature type="region of interest" description="Disordered" evidence="1">
    <location>
        <begin position="69"/>
        <end position="100"/>
    </location>
</feature>
<keyword evidence="3" id="KW-1185">Reference proteome</keyword>
<feature type="compositionally biased region" description="Polar residues" evidence="1">
    <location>
        <begin position="254"/>
        <end position="266"/>
    </location>
</feature>
<evidence type="ECO:0000313" key="2">
    <source>
        <dbReference type="EMBL" id="KAG2081012.1"/>
    </source>
</evidence>
<dbReference type="GeneID" id="64705100"/>
<comment type="caution">
    <text evidence="2">The sequence shown here is derived from an EMBL/GenBank/DDBJ whole genome shotgun (WGS) entry which is preliminary data.</text>
</comment>
<feature type="region of interest" description="Disordered" evidence="1">
    <location>
        <begin position="246"/>
        <end position="266"/>
    </location>
</feature>
<accession>A0A9P7JL01</accession>
<dbReference type="EMBL" id="JABBWM010000460">
    <property type="protein sequence ID" value="KAG2081012.1"/>
    <property type="molecule type" value="Genomic_DNA"/>
</dbReference>
<reference evidence="2" key="1">
    <citation type="journal article" date="2020" name="New Phytol.">
        <title>Comparative genomics reveals dynamic genome evolution in host specialist ectomycorrhizal fungi.</title>
        <authorList>
            <person name="Lofgren L.A."/>
            <person name="Nguyen N.H."/>
            <person name="Vilgalys R."/>
            <person name="Ruytinx J."/>
            <person name="Liao H.L."/>
            <person name="Branco S."/>
            <person name="Kuo A."/>
            <person name="LaButti K."/>
            <person name="Lipzen A."/>
            <person name="Andreopoulos W."/>
            <person name="Pangilinan J."/>
            <person name="Riley R."/>
            <person name="Hundley H."/>
            <person name="Na H."/>
            <person name="Barry K."/>
            <person name="Grigoriev I.V."/>
            <person name="Stajich J.E."/>
            <person name="Kennedy P.G."/>
        </authorList>
    </citation>
    <scope>NUCLEOTIDE SEQUENCE</scope>
    <source>
        <strain evidence="2">FC423</strain>
    </source>
</reference>
<organism evidence="2 3">
    <name type="scientific">Suillus discolor</name>
    <dbReference type="NCBI Taxonomy" id="1912936"/>
    <lineage>
        <taxon>Eukaryota</taxon>
        <taxon>Fungi</taxon>
        <taxon>Dikarya</taxon>
        <taxon>Basidiomycota</taxon>
        <taxon>Agaricomycotina</taxon>
        <taxon>Agaricomycetes</taxon>
        <taxon>Agaricomycetidae</taxon>
        <taxon>Boletales</taxon>
        <taxon>Suillineae</taxon>
        <taxon>Suillaceae</taxon>
        <taxon>Suillus</taxon>
    </lineage>
</organism>
<feature type="compositionally biased region" description="Basic and acidic residues" evidence="1">
    <location>
        <begin position="69"/>
        <end position="89"/>
    </location>
</feature>
<gene>
    <name evidence="2" type="ORF">F5147DRAFT_783966</name>
</gene>
<dbReference type="OrthoDB" id="3269417at2759"/>
<evidence type="ECO:0000256" key="1">
    <source>
        <dbReference type="SAM" id="MobiDB-lite"/>
    </source>
</evidence>